<reference evidence="2 3" key="1">
    <citation type="submission" date="2016-10" db="EMBL/GenBank/DDBJ databases">
        <authorList>
            <person name="de Groot N.N."/>
        </authorList>
    </citation>
    <scope>NUCLEOTIDE SEQUENCE [LARGE SCALE GENOMIC DNA]</scope>
    <source>
        <strain evidence="2 3">DSM 25584</strain>
    </source>
</reference>
<dbReference type="EMBL" id="FNCE01000008">
    <property type="protein sequence ID" value="SDG30117.1"/>
    <property type="molecule type" value="Genomic_DNA"/>
</dbReference>
<keyword evidence="3" id="KW-1185">Reference proteome</keyword>
<name>A0A1G7T430_9PROT</name>
<sequence length="69" mass="7312">MSGLPLKDCELAQRLLHGQSLDEIAAVDGVSASCMRERVAGLLDRLRATPAPAVRRTPPDTAGSPNEDD</sequence>
<evidence type="ECO:0008006" key="4">
    <source>
        <dbReference type="Google" id="ProtNLM"/>
    </source>
</evidence>
<gene>
    <name evidence="2" type="ORF">SAMN05216241_10885</name>
</gene>
<evidence type="ECO:0000313" key="3">
    <source>
        <dbReference type="Proteomes" id="UP000199415"/>
    </source>
</evidence>
<evidence type="ECO:0000256" key="1">
    <source>
        <dbReference type="SAM" id="MobiDB-lite"/>
    </source>
</evidence>
<feature type="region of interest" description="Disordered" evidence="1">
    <location>
        <begin position="48"/>
        <end position="69"/>
    </location>
</feature>
<dbReference type="AlphaFoldDB" id="A0A1G7T430"/>
<evidence type="ECO:0000313" key="2">
    <source>
        <dbReference type="EMBL" id="SDG30117.1"/>
    </source>
</evidence>
<accession>A0A1G7T430</accession>
<organism evidence="2 3">
    <name type="scientific">Limimonas halophila</name>
    <dbReference type="NCBI Taxonomy" id="1082479"/>
    <lineage>
        <taxon>Bacteria</taxon>
        <taxon>Pseudomonadati</taxon>
        <taxon>Pseudomonadota</taxon>
        <taxon>Alphaproteobacteria</taxon>
        <taxon>Rhodospirillales</taxon>
        <taxon>Rhodovibrionaceae</taxon>
        <taxon>Limimonas</taxon>
    </lineage>
</organism>
<feature type="compositionally biased region" description="Low complexity" evidence="1">
    <location>
        <begin position="48"/>
        <end position="62"/>
    </location>
</feature>
<dbReference type="Proteomes" id="UP000199415">
    <property type="component" value="Unassembled WGS sequence"/>
</dbReference>
<protein>
    <recommendedName>
        <fullName evidence="4">Sigma-70, region 4</fullName>
    </recommendedName>
</protein>
<proteinExistence type="predicted"/>
<dbReference type="RefSeq" id="WP_143006262.1">
    <property type="nucleotide sequence ID" value="NZ_FNCE01000008.1"/>
</dbReference>